<keyword evidence="1" id="KW-0378">Hydrolase</keyword>
<keyword evidence="4" id="KW-1185">Reference proteome</keyword>
<dbReference type="Gene3D" id="3.40.50.1820">
    <property type="entry name" value="alpha/beta hydrolase"/>
    <property type="match status" value="1"/>
</dbReference>
<accession>A0AAV3U298</accession>
<evidence type="ECO:0000313" key="3">
    <source>
        <dbReference type="EMBL" id="GAA4942899.1"/>
    </source>
</evidence>
<name>A0AAV3U298_9ALTE</name>
<organism evidence="3 4">
    <name type="scientific">Halioxenophilus aromaticivorans</name>
    <dbReference type="NCBI Taxonomy" id="1306992"/>
    <lineage>
        <taxon>Bacteria</taxon>
        <taxon>Pseudomonadati</taxon>
        <taxon>Pseudomonadota</taxon>
        <taxon>Gammaproteobacteria</taxon>
        <taxon>Alteromonadales</taxon>
        <taxon>Alteromonadaceae</taxon>
        <taxon>Halioxenophilus</taxon>
    </lineage>
</organism>
<proteinExistence type="predicted"/>
<dbReference type="PANTHER" id="PTHR42776:SF27">
    <property type="entry name" value="DIPEPTIDYL PEPTIDASE FAMILY MEMBER 6"/>
    <property type="match status" value="1"/>
</dbReference>
<dbReference type="GO" id="GO:0006508">
    <property type="term" value="P:proteolysis"/>
    <property type="evidence" value="ECO:0007669"/>
    <property type="project" value="InterPro"/>
</dbReference>
<dbReference type="RefSeq" id="WP_345421577.1">
    <property type="nucleotide sequence ID" value="NZ_AP031496.1"/>
</dbReference>
<evidence type="ECO:0000313" key="4">
    <source>
        <dbReference type="Proteomes" id="UP001409585"/>
    </source>
</evidence>
<feature type="domain" description="Peptidase S9 prolyl oligopeptidase catalytic" evidence="2">
    <location>
        <begin position="147"/>
        <end position="358"/>
    </location>
</feature>
<dbReference type="AlphaFoldDB" id="A0AAV3U298"/>
<sequence length="362" mass="40038">MITDVNRKLIAVKFAGFQPSYQFTEKHLQSSVEEIQDIFPSSSLALLSISANKTQFIIKVSGNSEPEAYYLFDTQNRKLRWLTKGYSSLASEDLGEVIAFRYPARDGLKIPAVLTWPSDKKTAEQRKNLPLIVLPHGGPDAYDAIGFDWLAQFLANKGYLVLQPNFRGSTGFGGDFHRAGIGAWGREMQNDISDGVNYLTSKGIAAPKRTCIVGASYGGYAALAGAALTPELYRCVIAINGISDVRQHINRSIRNNAEPELVRRQWEGVFGDDKNAFKRLDEVSAYFFADRFNAATLLIYSKDDSIVSPRQSTKMHKALKKAGVVSTLIGLKGEDHWLSTSGMRHQLLSVLGSFLDEHNPAP</sequence>
<dbReference type="InterPro" id="IPR001375">
    <property type="entry name" value="Peptidase_S9_cat"/>
</dbReference>
<dbReference type="PANTHER" id="PTHR42776">
    <property type="entry name" value="SERINE PEPTIDASE S9 FAMILY MEMBER"/>
    <property type="match status" value="1"/>
</dbReference>
<reference evidence="4" key="1">
    <citation type="journal article" date="2019" name="Int. J. Syst. Evol. Microbiol.">
        <title>The Global Catalogue of Microorganisms (GCM) 10K type strain sequencing project: providing services to taxonomists for standard genome sequencing and annotation.</title>
        <authorList>
            <consortium name="The Broad Institute Genomics Platform"/>
            <consortium name="The Broad Institute Genome Sequencing Center for Infectious Disease"/>
            <person name="Wu L."/>
            <person name="Ma J."/>
        </authorList>
    </citation>
    <scope>NUCLEOTIDE SEQUENCE [LARGE SCALE GENOMIC DNA]</scope>
    <source>
        <strain evidence="4">JCM 19134</strain>
    </source>
</reference>
<gene>
    <name evidence="3" type="ORF">GCM10025791_21900</name>
</gene>
<dbReference type="SUPFAM" id="SSF53474">
    <property type="entry name" value="alpha/beta-Hydrolases"/>
    <property type="match status" value="1"/>
</dbReference>
<comment type="caution">
    <text evidence="3">The sequence shown here is derived from an EMBL/GenBank/DDBJ whole genome shotgun (WGS) entry which is preliminary data.</text>
</comment>
<dbReference type="InterPro" id="IPR029058">
    <property type="entry name" value="AB_hydrolase_fold"/>
</dbReference>
<dbReference type="EMBL" id="BAABLX010000016">
    <property type="protein sequence ID" value="GAA4942899.1"/>
    <property type="molecule type" value="Genomic_DNA"/>
</dbReference>
<dbReference type="Proteomes" id="UP001409585">
    <property type="component" value="Unassembled WGS sequence"/>
</dbReference>
<dbReference type="Pfam" id="PF00326">
    <property type="entry name" value="Peptidase_S9"/>
    <property type="match status" value="1"/>
</dbReference>
<evidence type="ECO:0000259" key="2">
    <source>
        <dbReference type="Pfam" id="PF00326"/>
    </source>
</evidence>
<protein>
    <recommendedName>
        <fullName evidence="2">Peptidase S9 prolyl oligopeptidase catalytic domain-containing protein</fullName>
    </recommendedName>
</protein>
<evidence type="ECO:0000256" key="1">
    <source>
        <dbReference type="ARBA" id="ARBA00022801"/>
    </source>
</evidence>
<dbReference type="GO" id="GO:0004252">
    <property type="term" value="F:serine-type endopeptidase activity"/>
    <property type="evidence" value="ECO:0007669"/>
    <property type="project" value="TreeGrafter"/>
</dbReference>